<keyword evidence="3" id="KW-1185">Reference proteome</keyword>
<name>A0A5J4YI74_PORPP</name>
<proteinExistence type="predicted"/>
<dbReference type="EMBL" id="VRMN01000015">
    <property type="protein sequence ID" value="KAA8491176.1"/>
    <property type="molecule type" value="Genomic_DNA"/>
</dbReference>
<evidence type="ECO:0008006" key="4">
    <source>
        <dbReference type="Google" id="ProtNLM"/>
    </source>
</evidence>
<feature type="compositionally biased region" description="Basic and acidic residues" evidence="1">
    <location>
        <begin position="53"/>
        <end position="70"/>
    </location>
</feature>
<dbReference type="Gene3D" id="1.20.5.170">
    <property type="match status" value="1"/>
</dbReference>
<evidence type="ECO:0000256" key="1">
    <source>
        <dbReference type="SAM" id="MobiDB-lite"/>
    </source>
</evidence>
<evidence type="ECO:0000313" key="3">
    <source>
        <dbReference type="Proteomes" id="UP000324585"/>
    </source>
</evidence>
<reference evidence="3" key="1">
    <citation type="journal article" date="2019" name="Nat. Commun.">
        <title>Expansion of phycobilisome linker gene families in mesophilic red algae.</title>
        <authorList>
            <person name="Lee J."/>
            <person name="Kim D."/>
            <person name="Bhattacharya D."/>
            <person name="Yoon H.S."/>
        </authorList>
    </citation>
    <scope>NUCLEOTIDE SEQUENCE [LARGE SCALE GENOMIC DNA]</scope>
    <source>
        <strain evidence="3">CCMP 1328</strain>
    </source>
</reference>
<sequence length="194" mass="21819">MRQRDMEASSQGAGDNGSGITYGMVTARDAPSQGSSGGENDGLGAGLSSGGKTPEELKAARAARNREAAMRSRHAAKVRKEAIEKEHRELTTQKAQSMAECKALLKLYEDRFGSAQLQELMRHERFQMPPEDTKRDHLDRTVNARRSATSRDSRYPCDLTWKSRRCMHEEKVSSCWTPRKTARFSCDFVHYSFT</sequence>
<accession>A0A5J4YI74</accession>
<comment type="caution">
    <text evidence="2">The sequence shown here is derived from an EMBL/GenBank/DDBJ whole genome shotgun (WGS) entry which is preliminary data.</text>
</comment>
<dbReference type="AlphaFoldDB" id="A0A5J4YI74"/>
<gene>
    <name evidence="2" type="ORF">FVE85_9471</name>
</gene>
<organism evidence="2 3">
    <name type="scientific">Porphyridium purpureum</name>
    <name type="common">Red alga</name>
    <name type="synonym">Porphyridium cruentum</name>
    <dbReference type="NCBI Taxonomy" id="35688"/>
    <lineage>
        <taxon>Eukaryota</taxon>
        <taxon>Rhodophyta</taxon>
        <taxon>Bangiophyceae</taxon>
        <taxon>Porphyridiales</taxon>
        <taxon>Porphyridiaceae</taxon>
        <taxon>Porphyridium</taxon>
    </lineage>
</organism>
<dbReference type="Proteomes" id="UP000324585">
    <property type="component" value="Unassembled WGS sequence"/>
</dbReference>
<protein>
    <recommendedName>
        <fullName evidence="4">BZIP domain-containing protein</fullName>
    </recommendedName>
</protein>
<feature type="region of interest" description="Disordered" evidence="1">
    <location>
        <begin position="1"/>
        <end position="77"/>
    </location>
</feature>
<evidence type="ECO:0000313" key="2">
    <source>
        <dbReference type="EMBL" id="KAA8491176.1"/>
    </source>
</evidence>
<feature type="compositionally biased region" description="Gly residues" evidence="1">
    <location>
        <begin position="35"/>
        <end position="49"/>
    </location>
</feature>